<keyword evidence="2" id="KW-1133">Transmembrane helix</keyword>
<reference evidence="3" key="1">
    <citation type="journal article" date="2022" name="Int. J. Mol. Sci.">
        <title>Draft Genome of Tanacetum Coccineum: Genomic Comparison of Closely Related Tanacetum-Family Plants.</title>
        <authorList>
            <person name="Yamashiro T."/>
            <person name="Shiraishi A."/>
            <person name="Nakayama K."/>
            <person name="Satake H."/>
        </authorList>
    </citation>
    <scope>NUCLEOTIDE SEQUENCE</scope>
</reference>
<organism evidence="3 4">
    <name type="scientific">Tanacetum coccineum</name>
    <dbReference type="NCBI Taxonomy" id="301880"/>
    <lineage>
        <taxon>Eukaryota</taxon>
        <taxon>Viridiplantae</taxon>
        <taxon>Streptophyta</taxon>
        <taxon>Embryophyta</taxon>
        <taxon>Tracheophyta</taxon>
        <taxon>Spermatophyta</taxon>
        <taxon>Magnoliopsida</taxon>
        <taxon>eudicotyledons</taxon>
        <taxon>Gunneridae</taxon>
        <taxon>Pentapetalae</taxon>
        <taxon>asterids</taxon>
        <taxon>campanulids</taxon>
        <taxon>Asterales</taxon>
        <taxon>Asteraceae</taxon>
        <taxon>Asteroideae</taxon>
        <taxon>Anthemideae</taxon>
        <taxon>Anthemidinae</taxon>
        <taxon>Tanacetum</taxon>
    </lineage>
</organism>
<name>A0ABQ5A888_9ASTR</name>
<reference evidence="3" key="2">
    <citation type="submission" date="2022-01" db="EMBL/GenBank/DDBJ databases">
        <authorList>
            <person name="Yamashiro T."/>
            <person name="Shiraishi A."/>
            <person name="Satake H."/>
            <person name="Nakayama K."/>
        </authorList>
    </citation>
    <scope>NUCLEOTIDE SEQUENCE</scope>
</reference>
<proteinExistence type="predicted"/>
<accession>A0ABQ5A888</accession>
<evidence type="ECO:0000256" key="1">
    <source>
        <dbReference type="SAM" id="MobiDB-lite"/>
    </source>
</evidence>
<protein>
    <submittedName>
        <fullName evidence="3">Uncharacterized protein</fullName>
    </submittedName>
</protein>
<keyword evidence="2" id="KW-0812">Transmembrane</keyword>
<keyword evidence="4" id="KW-1185">Reference proteome</keyword>
<gene>
    <name evidence="3" type="ORF">Tco_0819710</name>
</gene>
<evidence type="ECO:0000313" key="4">
    <source>
        <dbReference type="Proteomes" id="UP001151760"/>
    </source>
</evidence>
<dbReference type="Proteomes" id="UP001151760">
    <property type="component" value="Unassembled WGS sequence"/>
</dbReference>
<sequence>MANTRRYREYDLAHLKLIFEFSIYIVWKLVRYGVSNGLDTAYWGFLGVGTTLDIFQNLHILYLQYGVLVFSRYGVLRLFPSWSLTVGLEAAYEMSWKELMKIMTEVYCPRNGIQKMESELWRLTVKGMVPDEEKNIERCILGLPNNIQWNVTSDEPTRFQDTVKLANNLMDQKVCANVARQAENKRRWESNQGNNHVQQPPPKRQNVARAYTARLGEKKAYAETLPFYNKLQHAGPCTVKCDICKSNSANITIFKLNKSFGFNDDKQVICNTSRKMCKLRVNTTHQRIHSSTPLDVSSLLMLQQKV</sequence>
<comment type="caution">
    <text evidence="3">The sequence shown here is derived from an EMBL/GenBank/DDBJ whole genome shotgun (WGS) entry which is preliminary data.</text>
</comment>
<evidence type="ECO:0000256" key="2">
    <source>
        <dbReference type="SAM" id="Phobius"/>
    </source>
</evidence>
<dbReference type="EMBL" id="BQNB010012052">
    <property type="protein sequence ID" value="GJS98540.1"/>
    <property type="molecule type" value="Genomic_DNA"/>
</dbReference>
<feature type="transmembrane region" description="Helical" evidence="2">
    <location>
        <begin position="12"/>
        <end position="30"/>
    </location>
</feature>
<evidence type="ECO:0000313" key="3">
    <source>
        <dbReference type="EMBL" id="GJS98540.1"/>
    </source>
</evidence>
<feature type="region of interest" description="Disordered" evidence="1">
    <location>
        <begin position="186"/>
        <end position="205"/>
    </location>
</feature>
<keyword evidence="2" id="KW-0472">Membrane</keyword>